<keyword evidence="2 4" id="KW-0547">Nucleotide-binding</keyword>
<dbReference type="SMART" id="SM00382">
    <property type="entry name" value="AAA"/>
    <property type="match status" value="1"/>
</dbReference>
<dbReference type="InterPro" id="IPR003593">
    <property type="entry name" value="AAA+_ATPase"/>
</dbReference>
<comment type="caution">
    <text evidence="6">The sequence shown here is derived from an EMBL/GenBank/DDBJ whole genome shotgun (WGS) entry which is preliminary data.</text>
</comment>
<organism evidence="6 7">
    <name type="scientific">Gordonia alkanivorans NBRC 16433</name>
    <dbReference type="NCBI Taxonomy" id="1027371"/>
    <lineage>
        <taxon>Bacteria</taxon>
        <taxon>Bacillati</taxon>
        <taxon>Actinomycetota</taxon>
        <taxon>Actinomycetes</taxon>
        <taxon>Mycobacteriales</taxon>
        <taxon>Gordoniaceae</taxon>
        <taxon>Gordonia</taxon>
    </lineage>
</organism>
<dbReference type="PROSITE" id="PS00674">
    <property type="entry name" value="AAA"/>
    <property type="match status" value="1"/>
</dbReference>
<sequence>MARADLLLALVRSGAGGDELAFRRAAEALIAEENAKKHKVLASQLSDALTKRRASGATVSPLSRPQESAGLFHEIEPMRRLTDLVLPSLVRQSANGLVEEHHRRDLLRSHGVEPRHRVLLEGPPGSGKTTLAEAIASEIAVPLLTVRYEGLIGSFLGETASRLDALFSAVRTRPCVLFFDEFDAVAKERGDTHETGEIKRVVSSLLLQVDRLPSHVIVIAATNHAELLDRAVWRRMQIRLSLPSASRSGKIEWLRAWSTRTGVVFGKTERTIADRLRDVSYAELEDFATDVQRRQILGGFDSDPASVTEGVLKAWVNRARPDTDG</sequence>
<proteinExistence type="inferred from homology"/>
<name>F9VT39_9ACTN</name>
<evidence type="ECO:0000313" key="6">
    <source>
        <dbReference type="EMBL" id="GAA11778.1"/>
    </source>
</evidence>
<dbReference type="Gene3D" id="3.40.50.300">
    <property type="entry name" value="P-loop containing nucleotide triphosphate hydrolases"/>
    <property type="match status" value="1"/>
</dbReference>
<accession>F9VT39</accession>
<protein>
    <submittedName>
        <fullName evidence="6">Putative ATPase</fullName>
    </submittedName>
</protein>
<dbReference type="EMBL" id="BACI01000040">
    <property type="protein sequence ID" value="GAA11778.1"/>
    <property type="molecule type" value="Genomic_DNA"/>
</dbReference>
<dbReference type="InterPro" id="IPR003959">
    <property type="entry name" value="ATPase_AAA_core"/>
</dbReference>
<dbReference type="InterPro" id="IPR027417">
    <property type="entry name" value="P-loop_NTPase"/>
</dbReference>
<evidence type="ECO:0000259" key="5">
    <source>
        <dbReference type="SMART" id="SM00382"/>
    </source>
</evidence>
<dbReference type="STRING" id="1027371.GOALK_040_00310"/>
<evidence type="ECO:0000256" key="3">
    <source>
        <dbReference type="ARBA" id="ARBA00022840"/>
    </source>
</evidence>
<dbReference type="PANTHER" id="PTHR23073">
    <property type="entry name" value="26S PROTEASOME REGULATORY SUBUNIT"/>
    <property type="match status" value="1"/>
</dbReference>
<reference evidence="6 7" key="1">
    <citation type="submission" date="2011-05" db="EMBL/GenBank/DDBJ databases">
        <title>Whole genome shotgun sequence of Gordonia alkanivorans NBRC 16433.</title>
        <authorList>
            <person name="Hosoyama A."/>
            <person name="Nakamura S."/>
            <person name="Takarada H."/>
            <person name="Tsuchikane K."/>
            <person name="Yamazaki S."/>
            <person name="Fujita N."/>
        </authorList>
    </citation>
    <scope>NUCLEOTIDE SEQUENCE [LARGE SCALE GENOMIC DNA]</scope>
    <source>
        <strain evidence="6 7">NBRC 16433</strain>
    </source>
</reference>
<dbReference type="InterPro" id="IPR003960">
    <property type="entry name" value="ATPase_AAA_CS"/>
</dbReference>
<keyword evidence="3 4" id="KW-0067">ATP-binding</keyword>
<evidence type="ECO:0000313" key="7">
    <source>
        <dbReference type="Proteomes" id="UP000003558"/>
    </source>
</evidence>
<dbReference type="CDD" id="cd19481">
    <property type="entry name" value="RecA-like_protease"/>
    <property type="match status" value="1"/>
</dbReference>
<dbReference type="InterPro" id="IPR050221">
    <property type="entry name" value="26S_Proteasome_ATPase"/>
</dbReference>
<dbReference type="GO" id="GO:0005524">
    <property type="term" value="F:ATP binding"/>
    <property type="evidence" value="ECO:0007669"/>
    <property type="project" value="UniProtKB-KW"/>
</dbReference>
<dbReference type="GO" id="GO:0016887">
    <property type="term" value="F:ATP hydrolysis activity"/>
    <property type="evidence" value="ECO:0007669"/>
    <property type="project" value="InterPro"/>
</dbReference>
<evidence type="ECO:0000256" key="2">
    <source>
        <dbReference type="ARBA" id="ARBA00022741"/>
    </source>
</evidence>
<dbReference type="SUPFAM" id="SSF52540">
    <property type="entry name" value="P-loop containing nucleoside triphosphate hydrolases"/>
    <property type="match status" value="1"/>
</dbReference>
<dbReference type="eggNOG" id="COG0464">
    <property type="taxonomic scope" value="Bacteria"/>
</dbReference>
<gene>
    <name evidence="6" type="ORF">GOALK_040_00310</name>
</gene>
<comment type="similarity">
    <text evidence="1 4">Belongs to the AAA ATPase family.</text>
</comment>
<dbReference type="Proteomes" id="UP000003558">
    <property type="component" value="Unassembled WGS sequence"/>
</dbReference>
<dbReference type="Pfam" id="PF00004">
    <property type="entry name" value="AAA"/>
    <property type="match status" value="1"/>
</dbReference>
<evidence type="ECO:0000256" key="4">
    <source>
        <dbReference type="RuleBase" id="RU003651"/>
    </source>
</evidence>
<dbReference type="RefSeq" id="WP_006357929.1">
    <property type="nucleotide sequence ID" value="NZ_BACI01000040.1"/>
</dbReference>
<feature type="domain" description="AAA+ ATPase" evidence="5">
    <location>
        <begin position="114"/>
        <end position="242"/>
    </location>
</feature>
<dbReference type="AlphaFoldDB" id="F9VT39"/>
<evidence type="ECO:0000256" key="1">
    <source>
        <dbReference type="ARBA" id="ARBA00006914"/>
    </source>
</evidence>